<reference evidence="2 3" key="1">
    <citation type="journal article" date="2010" name="Genome Biol.">
        <title>A first genome assembly of the barley fungal pathogen Pyrenophora teres f. teres.</title>
        <authorList>
            <person name="Ellwood S.R."/>
            <person name="Liu Z."/>
            <person name="Syme R.A."/>
            <person name="Lai Z."/>
            <person name="Hane J.K."/>
            <person name="Keiper F."/>
            <person name="Moffat C.S."/>
            <person name="Oliver R.P."/>
            <person name="Friesen T.L."/>
        </authorList>
    </citation>
    <scope>NUCLEOTIDE SEQUENCE [LARGE SCALE GENOMIC DNA]</scope>
    <source>
        <strain evidence="2 3">0-1</strain>
    </source>
</reference>
<dbReference type="HOGENOM" id="CLU_2868712_0_0_1"/>
<dbReference type="EMBL" id="GL532918">
    <property type="protein sequence ID" value="EFQ95128.1"/>
    <property type="molecule type" value="Genomic_DNA"/>
</dbReference>
<evidence type="ECO:0000313" key="2">
    <source>
        <dbReference type="EMBL" id="EFQ95128.1"/>
    </source>
</evidence>
<dbReference type="Proteomes" id="UP000001067">
    <property type="component" value="Unassembled WGS sequence"/>
</dbReference>
<accession>E3RGM1</accession>
<keyword evidence="3" id="KW-1185">Reference proteome</keyword>
<gene>
    <name evidence="2" type="ORF">PTT_06958</name>
</gene>
<dbReference type="AlphaFoldDB" id="E3RGM1"/>
<feature type="region of interest" description="Disordered" evidence="1">
    <location>
        <begin position="43"/>
        <end position="64"/>
    </location>
</feature>
<name>E3RGM1_PYRTT</name>
<sequence>MRPASYSTTGVVAIASGAAQRRSSLRLSSASGGRATLNPCSRAASHITARAPATSGGQRPRVWD</sequence>
<protein>
    <submittedName>
        <fullName evidence="2">Uncharacterized protein</fullName>
    </submittedName>
</protein>
<dbReference type="KEGG" id="pte:PTT_06958"/>
<evidence type="ECO:0000313" key="3">
    <source>
        <dbReference type="Proteomes" id="UP000001067"/>
    </source>
</evidence>
<organism evidence="3">
    <name type="scientific">Pyrenophora teres f. teres (strain 0-1)</name>
    <name type="common">Barley net blotch fungus</name>
    <name type="synonym">Drechslera teres f. teres</name>
    <dbReference type="NCBI Taxonomy" id="861557"/>
    <lineage>
        <taxon>Eukaryota</taxon>
        <taxon>Fungi</taxon>
        <taxon>Dikarya</taxon>
        <taxon>Ascomycota</taxon>
        <taxon>Pezizomycotina</taxon>
        <taxon>Dothideomycetes</taxon>
        <taxon>Pleosporomycetidae</taxon>
        <taxon>Pleosporales</taxon>
        <taxon>Pleosporineae</taxon>
        <taxon>Pleosporaceae</taxon>
        <taxon>Pyrenophora</taxon>
    </lineage>
</organism>
<evidence type="ECO:0000256" key="1">
    <source>
        <dbReference type="SAM" id="MobiDB-lite"/>
    </source>
</evidence>
<proteinExistence type="predicted"/>